<proteinExistence type="predicted"/>
<protein>
    <submittedName>
        <fullName evidence="2">ATP synthase F0 subunit 8</fullName>
    </submittedName>
</protein>
<keyword evidence="1" id="KW-1133">Transmembrane helix</keyword>
<organism evidence="2">
    <name type="scientific">Glomeridesmus spelaeus</name>
    <dbReference type="NCBI Taxonomy" id="2071608"/>
    <lineage>
        <taxon>Eukaryota</taxon>
        <taxon>Metazoa</taxon>
        <taxon>Ecdysozoa</taxon>
        <taxon>Arthropoda</taxon>
        <taxon>Myriapoda</taxon>
        <taxon>Diplopoda</taxon>
        <taxon>Pentazonia</taxon>
        <taxon>Glomeridesmida</taxon>
        <taxon>Glomeridesmidae</taxon>
        <taxon>Glomeridesmus</taxon>
    </lineage>
</organism>
<accession>A0A2I7MLA8</accession>
<geneLocation type="mitochondrion" evidence="2"/>
<reference evidence="2" key="1">
    <citation type="journal article" date="2017" name="J. ISSAAS">
        <title>Complete mitochondrial genome of Glomeridesmus spelaeus (Diplopoda), a troglobitic species from Carajas iron-ore caves (Para, Brazil).</title>
        <authorList>
            <person name="Nunes G.L."/>
            <person name="Oliveira R.R.M."/>
            <person name="Pires E.S."/>
            <person name="Vasconcelos S."/>
            <person name="Pietrobon T."/>
            <person name="Prous X."/>
            <person name="Oliveira G."/>
        </authorList>
    </citation>
    <scope>NUCLEOTIDE SEQUENCE</scope>
</reference>
<dbReference type="EMBL" id="MG372113">
    <property type="protein sequence ID" value="AUR43961.1"/>
    <property type="molecule type" value="Genomic_DNA"/>
</dbReference>
<keyword evidence="1" id="KW-0812">Transmembrane</keyword>
<sequence length="46" mass="5428">MPQMSPMNWEMMFLTSILILLMISIIIHQNSNFKLSKSKKIPSKIY</sequence>
<evidence type="ECO:0000256" key="1">
    <source>
        <dbReference type="SAM" id="Phobius"/>
    </source>
</evidence>
<keyword evidence="1" id="KW-0472">Membrane</keyword>
<gene>
    <name evidence="2" type="primary">atp8</name>
</gene>
<keyword evidence="2" id="KW-0496">Mitochondrion</keyword>
<evidence type="ECO:0000313" key="2">
    <source>
        <dbReference type="EMBL" id="AUR43961.1"/>
    </source>
</evidence>
<feature type="transmembrane region" description="Helical" evidence="1">
    <location>
        <begin position="12"/>
        <end position="30"/>
    </location>
</feature>
<dbReference type="AlphaFoldDB" id="A0A2I7MLA8"/>
<name>A0A2I7MLA8_9MYRI</name>